<dbReference type="RefSeq" id="WP_145642766.1">
    <property type="nucleotide sequence ID" value="NZ_CP088014.1"/>
</dbReference>
<feature type="transmembrane region" description="Helical" evidence="1">
    <location>
        <begin position="218"/>
        <end position="234"/>
    </location>
</feature>
<keyword evidence="1" id="KW-0812">Transmembrane</keyword>
<feature type="transmembrane region" description="Helical" evidence="1">
    <location>
        <begin position="132"/>
        <end position="155"/>
    </location>
</feature>
<dbReference type="Proteomes" id="UP000317176">
    <property type="component" value="Unassembled WGS sequence"/>
</dbReference>
<dbReference type="PANTHER" id="PTHR23028:SF53">
    <property type="entry name" value="ACYL_TRANSF_3 DOMAIN-CONTAINING PROTEIN"/>
    <property type="match status" value="1"/>
</dbReference>
<feature type="transmembrane region" description="Helical" evidence="1">
    <location>
        <begin position="343"/>
        <end position="360"/>
    </location>
</feature>
<evidence type="ECO:0000259" key="2">
    <source>
        <dbReference type="Pfam" id="PF01757"/>
    </source>
</evidence>
<organism evidence="4 5">
    <name type="scientific">Bradyrhizobium daqingense</name>
    <dbReference type="NCBI Taxonomy" id="993502"/>
    <lineage>
        <taxon>Bacteria</taxon>
        <taxon>Pseudomonadati</taxon>
        <taxon>Pseudomonadota</taxon>
        <taxon>Alphaproteobacteria</taxon>
        <taxon>Hyphomicrobiales</taxon>
        <taxon>Nitrobacteraceae</taxon>
        <taxon>Bradyrhizobium</taxon>
    </lineage>
</organism>
<feature type="domain" description="Acyltransferase 3" evidence="2">
    <location>
        <begin position="6"/>
        <end position="325"/>
    </location>
</feature>
<comment type="caution">
    <text evidence="4">The sequence shown here is derived from an EMBL/GenBank/DDBJ whole genome shotgun (WGS) entry which is preliminary data.</text>
</comment>
<keyword evidence="1" id="KW-0472">Membrane</keyword>
<proteinExistence type="predicted"/>
<keyword evidence="5" id="KW-1185">Reference proteome</keyword>
<dbReference type="AlphaFoldDB" id="A0A562KF97"/>
<feature type="transmembrane region" description="Helical" evidence="1">
    <location>
        <begin position="72"/>
        <end position="91"/>
    </location>
</feature>
<dbReference type="InterPro" id="IPR043968">
    <property type="entry name" value="SGNH"/>
</dbReference>
<dbReference type="EMBL" id="VLKL01000039">
    <property type="protein sequence ID" value="TWH94037.1"/>
    <property type="molecule type" value="Genomic_DNA"/>
</dbReference>
<evidence type="ECO:0000259" key="3">
    <source>
        <dbReference type="Pfam" id="PF19040"/>
    </source>
</evidence>
<dbReference type="OrthoDB" id="9796461at2"/>
<evidence type="ECO:0000313" key="4">
    <source>
        <dbReference type="EMBL" id="TWH94037.1"/>
    </source>
</evidence>
<keyword evidence="1" id="KW-1133">Transmembrane helix</keyword>
<feature type="transmembrane region" description="Helical" evidence="1">
    <location>
        <begin position="7"/>
        <end position="24"/>
    </location>
</feature>
<feature type="transmembrane region" description="Helical" evidence="1">
    <location>
        <begin position="269"/>
        <end position="287"/>
    </location>
</feature>
<name>A0A562KF97_9BRAD</name>
<evidence type="ECO:0000313" key="5">
    <source>
        <dbReference type="Proteomes" id="UP000317176"/>
    </source>
</evidence>
<feature type="transmembrane region" description="Helical" evidence="1">
    <location>
        <begin position="162"/>
        <end position="181"/>
    </location>
</feature>
<gene>
    <name evidence="4" type="ORF">IQ17_06903</name>
</gene>
<feature type="transmembrane region" description="Helical" evidence="1">
    <location>
        <begin position="240"/>
        <end position="257"/>
    </location>
</feature>
<accession>A0A562KF97</accession>
<dbReference type="InterPro" id="IPR002656">
    <property type="entry name" value="Acyl_transf_3_dom"/>
</dbReference>
<evidence type="ECO:0000256" key="1">
    <source>
        <dbReference type="SAM" id="Phobius"/>
    </source>
</evidence>
<sequence>MKYRPDIDGLRAFAVLSVILYHAFPSVVRGGFVGVDVFFVISGFLISSILFREIGEHRFSFSAFYGRRIRRIFPALAVCLAAVLTYGLVVLTPDELAQLGEHVFFGAGFLSNIVLWSESGYFDTAATQKPLLHLWSLGIEEQFYIFWPVLLWFAFKAKAKTAALLGALLLASFAANVFLSATNISAAFYLPISRFWELAAGAALAWHQINFRPDTRSWISFAGLAALLVSALLFSPAMQFPGWLALLPVAGTVAIISAGPEAMVNRVVFSNRIAISIGLISYPLYIWHWPLLSYSYIIRLGKPPTPLLATLLLAVAFILAWATYRFVEYPIRFGTDRQRRTQIVAASMAAAGACGLIVWAKAGFPERFAHLPGVDARKISKAKLDSDFKPTAGMKVLDRDWTLVTHIGRGERKVALSGDSLLFHFGARVQQLADDGVLTASTYFVVGPRCPPVPEVIQQDKQARCRRLPEQLLDLVRQEKIQTVVLGAAWSGYGVDDMAIVRNGQRISLGTKEGADAFYANLEDYIRQLQGLGAKVNLVLGMTVHPRFDPGAMITRSLTGFRIGADVDKPVPLTELRSTLDVADGRLRAVSDRTGAALLDPIRDICGLGDGCSPFFGEGEPKFSDRMHLRPDFVRRNIHFLDPLLR</sequence>
<dbReference type="GO" id="GO:0016747">
    <property type="term" value="F:acyltransferase activity, transferring groups other than amino-acyl groups"/>
    <property type="evidence" value="ECO:0007669"/>
    <property type="project" value="InterPro"/>
</dbReference>
<feature type="transmembrane region" description="Helical" evidence="1">
    <location>
        <begin position="30"/>
        <end position="51"/>
    </location>
</feature>
<dbReference type="PANTHER" id="PTHR23028">
    <property type="entry name" value="ACETYLTRANSFERASE"/>
    <property type="match status" value="1"/>
</dbReference>
<protein>
    <submittedName>
        <fullName evidence="4">Peptidoglycan/LPS O-acetylase OafA/YrhL</fullName>
    </submittedName>
</protein>
<dbReference type="InterPro" id="IPR050879">
    <property type="entry name" value="Acyltransferase_3"/>
</dbReference>
<dbReference type="GO" id="GO:0009103">
    <property type="term" value="P:lipopolysaccharide biosynthetic process"/>
    <property type="evidence" value="ECO:0007669"/>
    <property type="project" value="TreeGrafter"/>
</dbReference>
<dbReference type="Pfam" id="PF01757">
    <property type="entry name" value="Acyl_transf_3"/>
    <property type="match status" value="1"/>
</dbReference>
<dbReference type="GO" id="GO:0016020">
    <property type="term" value="C:membrane"/>
    <property type="evidence" value="ECO:0007669"/>
    <property type="project" value="TreeGrafter"/>
</dbReference>
<feature type="domain" description="SGNH" evidence="3">
    <location>
        <begin position="407"/>
        <end position="636"/>
    </location>
</feature>
<reference evidence="4 5" key="1">
    <citation type="journal article" date="2015" name="Stand. Genomic Sci.">
        <title>Genomic Encyclopedia of Bacterial and Archaeal Type Strains, Phase III: the genomes of soil and plant-associated and newly described type strains.</title>
        <authorList>
            <person name="Whitman W.B."/>
            <person name="Woyke T."/>
            <person name="Klenk H.P."/>
            <person name="Zhou Y."/>
            <person name="Lilburn T.G."/>
            <person name="Beck B.J."/>
            <person name="De Vos P."/>
            <person name="Vandamme P."/>
            <person name="Eisen J.A."/>
            <person name="Garrity G."/>
            <person name="Hugenholtz P."/>
            <person name="Kyrpides N.C."/>
        </authorList>
    </citation>
    <scope>NUCLEOTIDE SEQUENCE [LARGE SCALE GENOMIC DNA]</scope>
    <source>
        <strain evidence="4 5">CGMCC 1.10947</strain>
    </source>
</reference>
<dbReference type="Pfam" id="PF19040">
    <property type="entry name" value="SGNH"/>
    <property type="match status" value="1"/>
</dbReference>
<feature type="transmembrane region" description="Helical" evidence="1">
    <location>
        <begin position="307"/>
        <end position="327"/>
    </location>
</feature>